<protein>
    <submittedName>
        <fullName evidence="2">Leucine-rich repeat and immunoglobulin-like domain-containing nogo receptor-interacting protein 2</fullName>
    </submittedName>
</protein>
<dbReference type="EMBL" id="LNIX01000001">
    <property type="protein sequence ID" value="OXA65011.1"/>
    <property type="molecule type" value="Genomic_DNA"/>
</dbReference>
<dbReference type="Gene3D" id="2.60.40.10">
    <property type="entry name" value="Immunoglobulins"/>
    <property type="match status" value="1"/>
</dbReference>
<dbReference type="GO" id="GO:0032589">
    <property type="term" value="C:neuron projection membrane"/>
    <property type="evidence" value="ECO:0007669"/>
    <property type="project" value="TreeGrafter"/>
</dbReference>
<dbReference type="PANTHER" id="PTHR23279">
    <property type="entry name" value="DEFECTIVE PROBOSCIS EXTENSION RESPONSE DPR -RELATED"/>
    <property type="match status" value="1"/>
</dbReference>
<gene>
    <name evidence="2" type="ORF">Fcan01_02816</name>
</gene>
<dbReference type="InterPro" id="IPR013783">
    <property type="entry name" value="Ig-like_fold"/>
</dbReference>
<dbReference type="GO" id="GO:0050808">
    <property type="term" value="P:synapse organization"/>
    <property type="evidence" value="ECO:0007669"/>
    <property type="project" value="TreeGrafter"/>
</dbReference>
<sequence>MEFRKYAKDFMFAIEPVTEVAGGPDLYIDRGSTINLTCTVKYSPEPPHYIIWNHNNAIISYSSPRGGVSVVTEKGETTVSHLLILMAKNADSGRYSCSPSNAAPHGVNVHVLSGEKPEAMQTGGQMPQQIPVSLCLLSTAILLMIY</sequence>
<dbReference type="InterPro" id="IPR003599">
    <property type="entry name" value="Ig_sub"/>
</dbReference>
<dbReference type="Pfam" id="PF13927">
    <property type="entry name" value="Ig_3"/>
    <property type="match status" value="1"/>
</dbReference>
<dbReference type="InterPro" id="IPR036179">
    <property type="entry name" value="Ig-like_dom_sf"/>
</dbReference>
<proteinExistence type="predicted"/>
<feature type="domain" description="Ig-like" evidence="1">
    <location>
        <begin position="16"/>
        <end position="113"/>
    </location>
</feature>
<comment type="caution">
    <text evidence="2">The sequence shown here is derived from an EMBL/GenBank/DDBJ whole genome shotgun (WGS) entry which is preliminary data.</text>
</comment>
<reference evidence="2 3" key="1">
    <citation type="submission" date="2015-12" db="EMBL/GenBank/DDBJ databases">
        <title>The genome of Folsomia candida.</title>
        <authorList>
            <person name="Faddeeva A."/>
            <person name="Derks M.F."/>
            <person name="Anvar Y."/>
            <person name="Smit S."/>
            <person name="Van Straalen N."/>
            <person name="Roelofs D."/>
        </authorList>
    </citation>
    <scope>NUCLEOTIDE SEQUENCE [LARGE SCALE GENOMIC DNA]</scope>
    <source>
        <strain evidence="2 3">VU population</strain>
        <tissue evidence="2">Whole body</tissue>
    </source>
</reference>
<name>A0A226F726_FOLCA</name>
<keyword evidence="2" id="KW-0675">Receptor</keyword>
<dbReference type="OrthoDB" id="6365338at2759"/>
<dbReference type="CDD" id="cd00096">
    <property type="entry name" value="Ig"/>
    <property type="match status" value="1"/>
</dbReference>
<dbReference type="InterPro" id="IPR037448">
    <property type="entry name" value="Zig-8"/>
</dbReference>
<dbReference type="SUPFAM" id="SSF48726">
    <property type="entry name" value="Immunoglobulin"/>
    <property type="match status" value="1"/>
</dbReference>
<dbReference type="FunFam" id="2.60.40.10:FF:000533">
    <property type="entry name" value="Uncharacterized protein, isoform A"/>
    <property type="match status" value="1"/>
</dbReference>
<evidence type="ECO:0000259" key="1">
    <source>
        <dbReference type="PROSITE" id="PS50835"/>
    </source>
</evidence>
<organism evidence="2 3">
    <name type="scientific">Folsomia candida</name>
    <name type="common">Springtail</name>
    <dbReference type="NCBI Taxonomy" id="158441"/>
    <lineage>
        <taxon>Eukaryota</taxon>
        <taxon>Metazoa</taxon>
        <taxon>Ecdysozoa</taxon>
        <taxon>Arthropoda</taxon>
        <taxon>Hexapoda</taxon>
        <taxon>Collembola</taxon>
        <taxon>Entomobryomorpha</taxon>
        <taxon>Isotomoidea</taxon>
        <taxon>Isotomidae</taxon>
        <taxon>Proisotominae</taxon>
        <taxon>Folsomia</taxon>
    </lineage>
</organism>
<dbReference type="Proteomes" id="UP000198287">
    <property type="component" value="Unassembled WGS sequence"/>
</dbReference>
<evidence type="ECO:0000313" key="3">
    <source>
        <dbReference type="Proteomes" id="UP000198287"/>
    </source>
</evidence>
<dbReference type="OMA" id="HTEATRM"/>
<accession>A0A226F726</accession>
<dbReference type="STRING" id="158441.A0A226F726"/>
<dbReference type="InterPro" id="IPR003598">
    <property type="entry name" value="Ig_sub2"/>
</dbReference>
<dbReference type="SMART" id="SM00408">
    <property type="entry name" value="IGc2"/>
    <property type="match status" value="1"/>
</dbReference>
<evidence type="ECO:0000313" key="2">
    <source>
        <dbReference type="EMBL" id="OXA65011.1"/>
    </source>
</evidence>
<dbReference type="PANTHER" id="PTHR23279:SF36">
    <property type="entry name" value="DEFECTIVE PROBOSCIS EXTENSION RESPONSE 9, ISOFORM A"/>
    <property type="match status" value="1"/>
</dbReference>
<keyword evidence="3" id="KW-1185">Reference proteome</keyword>
<dbReference type="SMART" id="SM00409">
    <property type="entry name" value="IG"/>
    <property type="match status" value="1"/>
</dbReference>
<dbReference type="AlphaFoldDB" id="A0A226F726"/>
<dbReference type="InterPro" id="IPR007110">
    <property type="entry name" value="Ig-like_dom"/>
</dbReference>
<dbReference type="PROSITE" id="PS50835">
    <property type="entry name" value="IG_LIKE"/>
    <property type="match status" value="1"/>
</dbReference>